<dbReference type="GO" id="GO:0008061">
    <property type="term" value="F:chitin binding"/>
    <property type="evidence" value="ECO:0007669"/>
    <property type="project" value="UniProtKB-KW"/>
</dbReference>
<name>A0A8H4N0Z9_ASPFM</name>
<dbReference type="Pfam" id="PF00704">
    <property type="entry name" value="Glyco_hydro_18"/>
    <property type="match status" value="1"/>
</dbReference>
<reference evidence="13" key="1">
    <citation type="submission" date="2021-08" db="EMBL/GenBank/DDBJ databases">
        <title>Global Aspergillus fumigatus from environmental and clinical sources.</title>
        <authorList>
            <person name="Barber A."/>
            <person name="Sae-Ong T."/>
        </authorList>
    </citation>
    <scope>NUCLEOTIDE SEQUENCE</scope>
    <source>
        <strain evidence="13">NRZ-2016-071</strain>
    </source>
</reference>
<feature type="compositionally biased region" description="Pro residues" evidence="12">
    <location>
        <begin position="1014"/>
        <end position="1024"/>
    </location>
</feature>
<dbReference type="SUPFAM" id="SSF51445">
    <property type="entry name" value="(Trans)glycosidases"/>
    <property type="match status" value="1"/>
</dbReference>
<dbReference type="Pfam" id="PF01476">
    <property type="entry name" value="LysM"/>
    <property type="match status" value="2"/>
</dbReference>
<gene>
    <name evidence="13" type="ORF">KXV57_000088</name>
</gene>
<evidence type="ECO:0000256" key="2">
    <source>
        <dbReference type="ARBA" id="ARBA00008682"/>
    </source>
</evidence>
<keyword evidence="10" id="KW-0624">Polysaccharide degradation</keyword>
<evidence type="ECO:0000256" key="9">
    <source>
        <dbReference type="ARBA" id="ARBA00023295"/>
    </source>
</evidence>
<dbReference type="Gene3D" id="3.10.50.10">
    <property type="match status" value="1"/>
</dbReference>
<evidence type="ECO:0000256" key="8">
    <source>
        <dbReference type="ARBA" id="ARBA00023277"/>
    </source>
</evidence>
<evidence type="ECO:0000256" key="1">
    <source>
        <dbReference type="ARBA" id="ARBA00000822"/>
    </source>
</evidence>
<keyword evidence="5 11" id="KW-0378">Hydrolase</keyword>
<evidence type="ECO:0000256" key="7">
    <source>
        <dbReference type="ARBA" id="ARBA00023026"/>
    </source>
</evidence>
<dbReference type="InterPro" id="IPR001223">
    <property type="entry name" value="Glyco_hydro18_cat"/>
</dbReference>
<dbReference type="Gene3D" id="3.30.60.10">
    <property type="entry name" value="Endochitinase-like"/>
    <property type="match status" value="1"/>
</dbReference>
<protein>
    <recommendedName>
        <fullName evidence="3">chitinase</fullName>
        <ecNumber evidence="3">3.2.1.14</ecNumber>
    </recommendedName>
</protein>
<evidence type="ECO:0000256" key="3">
    <source>
        <dbReference type="ARBA" id="ARBA00012729"/>
    </source>
</evidence>
<dbReference type="EC" id="3.2.1.14" evidence="3"/>
<keyword evidence="4" id="KW-0147">Chitin-binding</keyword>
<dbReference type="PROSITE" id="PS51910">
    <property type="entry name" value="GH18_2"/>
    <property type="match status" value="1"/>
</dbReference>
<dbReference type="PROSITE" id="PS51782">
    <property type="entry name" value="LYSM"/>
    <property type="match status" value="2"/>
</dbReference>
<dbReference type="PANTHER" id="PTHR47700">
    <property type="entry name" value="V CHITINASE, PUTATIVE (AFU_ORTHOLOGUE AFUA_6G13720)-RELATED"/>
    <property type="match status" value="1"/>
</dbReference>
<proteinExistence type="inferred from homology"/>
<dbReference type="GO" id="GO:0008843">
    <property type="term" value="F:endochitinase activity"/>
    <property type="evidence" value="ECO:0007669"/>
    <property type="project" value="UniProtKB-EC"/>
</dbReference>
<comment type="similarity">
    <text evidence="2">Belongs to the glycosyl hydrolase 18 family. Chitinase class V subfamily.</text>
</comment>
<evidence type="ECO:0000256" key="11">
    <source>
        <dbReference type="RuleBase" id="RU000489"/>
    </source>
</evidence>
<dbReference type="InterPro" id="IPR001579">
    <property type="entry name" value="Glyco_hydro_18_chit_AS"/>
</dbReference>
<dbReference type="SMART" id="SM00636">
    <property type="entry name" value="Glyco_18"/>
    <property type="match status" value="1"/>
</dbReference>
<dbReference type="SUPFAM" id="SSF54556">
    <property type="entry name" value="Chitinase insertion domain"/>
    <property type="match status" value="1"/>
</dbReference>
<dbReference type="InterPro" id="IPR017853">
    <property type="entry name" value="GH"/>
</dbReference>
<dbReference type="PANTHER" id="PTHR47700:SF2">
    <property type="entry name" value="CHITINASE"/>
    <property type="match status" value="1"/>
</dbReference>
<evidence type="ECO:0000256" key="10">
    <source>
        <dbReference type="ARBA" id="ARBA00023326"/>
    </source>
</evidence>
<keyword evidence="8" id="KW-0119">Carbohydrate metabolism</keyword>
<evidence type="ECO:0000313" key="14">
    <source>
        <dbReference type="Proteomes" id="UP000813423"/>
    </source>
</evidence>
<comment type="catalytic activity">
    <reaction evidence="1">
        <text>Random endo-hydrolysis of N-acetyl-beta-D-glucosaminide (1-&gt;4)-beta-linkages in chitin and chitodextrins.</text>
        <dbReference type="EC" id="3.2.1.14"/>
    </reaction>
</comment>
<dbReference type="InterPro" id="IPR036779">
    <property type="entry name" value="LysM_dom_sf"/>
</dbReference>
<dbReference type="Gene3D" id="3.10.350.10">
    <property type="entry name" value="LysM domain"/>
    <property type="match status" value="2"/>
</dbReference>
<sequence>MPESHIVRQDASLESMIYHHICSTPTTLISSGIEAKAHRQDVAFLSNLALAQYPPHSSCPVACSKAGLNPSNWTFIHDSHSLRLCNATSLFDINIYTPVEGPKARISLRACGAAALDANSATPQTLTAGSASLSSCDVSSQSIKTTRDVQFLQWAGDKTRDFSANAVSAATELSRLLQEGDNCDQGIFLSQSKDVIVGVYIGSDIQRASAVDILQNFGNSAPSGPVKASQLAAQACENGNKTAQTLGVFADATGNLASVLNALQVWDKGQCLTGADNQQVWSNTPINVLNRHTTVRSDNTTIAARLKTKVLPRDTCTYVQAIANDGCWSLAQRCNITQAELQQYNSDPNFCNDIAVGQYVCCSPGSLPDFSPQPNPDGSCATYSIQTNDTCSAIAAANSMTVTQLESRNSDVWGWSGCQSLYIGQVICLSTGTPPMPAPIANAVCGPQVPNTTAPANMSDLASLNPCPLNACCDIWGQCGITTDFCIADPADTGAPGTAQPGTNGCISNCGMDIVGNGSPPSEFMRLGYYEAWNFQRPCLHMSVNNIDTSVYTHVHFAFGGITYDYQIDMSAVQGQFQQFRSLTGTKRIVSFGGWAFSTQPSTFNILRTAFVVNNNLDGVDFDWEYPGAPDIPGIPAGSPDDGPNYLAFLQELRSILPSGKTISIAAPASFWYLKAFPIAEISQVVDYIVFMTYDLHGQWDYNNAFSDPGCPGGNCLRSQVNKTETVQSLAMITKAGVPASKILVGMALYGRSFQMTEAGCYTADCTYTGPMSGATPGECTDTAGYLSNYEIEQIIAGGGVQQYSSDDGDILVYNQTQWVSWMNPSTYWDRLAWVQGLNFGGTSDWAMDLNQTFADADASNIVYISPDIWSEPDPTVACYPPCTFVFPPWSLSTPTTISRPPVTMTLEETWPLIESLNGNITTTGYTTGTTVTTITLPPVTTDLIQVWNYEWTDTEIVTVYITSSVPFPPILLTEDSPPTQTQISTGTPFWYTYSPDPYPPYTGPSQTSSPTSIIPPPPPPPGSPGSVHVTQGPPSPTPRPGNNPKNGHICTANCIPEPPCLICGCIGPGCRGGGHCIGRGCSSGGGSNGGGDDTNSCSTSHTADICTEYISSYSSTGMDSSSTITQTACRTTTACEVLGTTITTTITTNCPACTLDPPAPDYTTMAPDPSNTLTWTIPAGDTTITGDPASPTPSFISCDFYGEDPDRGITSQYCVCSGSTFAPSSNTIVTPPNSCAYTTLPTNTVAVTTLTVTTTDTAICSACTAVGLSETCTSLPNCTPIPATTTTTTTTTSKPAPTKTSATCQITGWADLSEVVGSGGPGQTPVYNDEYGFIVGYKNGPTLGGISGDSVDMHWQTLDGKSLGLPEDIMWVASWDVNFEGCSASYEGVEYHGSPVAAPGGLGEVNEQCVVDFKCEPNLTPVTSNNEGPT</sequence>
<dbReference type="GO" id="GO:0000272">
    <property type="term" value="P:polysaccharide catabolic process"/>
    <property type="evidence" value="ECO:0007669"/>
    <property type="project" value="UniProtKB-KW"/>
</dbReference>
<dbReference type="InterPro" id="IPR011583">
    <property type="entry name" value="Chitinase_II/V-like_cat"/>
</dbReference>
<dbReference type="SMART" id="SM00257">
    <property type="entry name" value="LysM"/>
    <property type="match status" value="2"/>
</dbReference>
<comment type="caution">
    <text evidence="13">The sequence shown here is derived from an EMBL/GenBank/DDBJ whole genome shotgun (WGS) entry which is preliminary data.</text>
</comment>
<dbReference type="InterPro" id="IPR036861">
    <property type="entry name" value="Endochitinase-like_sf"/>
</dbReference>
<dbReference type="CDD" id="cd00118">
    <property type="entry name" value="LysM"/>
    <property type="match status" value="1"/>
</dbReference>
<feature type="compositionally biased region" description="Low complexity" evidence="12">
    <location>
        <begin position="1004"/>
        <end position="1013"/>
    </location>
</feature>
<evidence type="ECO:0000256" key="5">
    <source>
        <dbReference type="ARBA" id="ARBA00022801"/>
    </source>
</evidence>
<keyword evidence="6" id="KW-0146">Chitin degradation</keyword>
<dbReference type="EMBL" id="JAIBSC010000001">
    <property type="protein sequence ID" value="KAH1911703.1"/>
    <property type="molecule type" value="Genomic_DNA"/>
</dbReference>
<dbReference type="SUPFAM" id="SSF54106">
    <property type="entry name" value="LysM domain"/>
    <property type="match status" value="2"/>
</dbReference>
<dbReference type="InterPro" id="IPR029070">
    <property type="entry name" value="Chitinase_insertion_sf"/>
</dbReference>
<dbReference type="CDD" id="cd00035">
    <property type="entry name" value="ChtBD1"/>
    <property type="match status" value="1"/>
</dbReference>
<dbReference type="InterPro" id="IPR018392">
    <property type="entry name" value="LysM"/>
</dbReference>
<keyword evidence="7" id="KW-0843">Virulence</keyword>
<dbReference type="GO" id="GO:0006032">
    <property type="term" value="P:chitin catabolic process"/>
    <property type="evidence" value="ECO:0007669"/>
    <property type="project" value="UniProtKB-KW"/>
</dbReference>
<dbReference type="SUPFAM" id="SSF57016">
    <property type="entry name" value="Plant lectins/antimicrobial peptides"/>
    <property type="match status" value="1"/>
</dbReference>
<dbReference type="CDD" id="cd02878">
    <property type="entry name" value="GH18_zymocin_alpha"/>
    <property type="match status" value="1"/>
</dbReference>
<evidence type="ECO:0000256" key="6">
    <source>
        <dbReference type="ARBA" id="ARBA00023024"/>
    </source>
</evidence>
<dbReference type="Proteomes" id="UP000813423">
    <property type="component" value="Unassembled WGS sequence"/>
</dbReference>
<accession>A0A8H4N0Z9</accession>
<evidence type="ECO:0000256" key="12">
    <source>
        <dbReference type="SAM" id="MobiDB-lite"/>
    </source>
</evidence>
<dbReference type="PROSITE" id="PS01095">
    <property type="entry name" value="GH18_1"/>
    <property type="match status" value="1"/>
</dbReference>
<evidence type="ECO:0000256" key="4">
    <source>
        <dbReference type="ARBA" id="ARBA00022669"/>
    </source>
</evidence>
<feature type="region of interest" description="Disordered" evidence="12">
    <location>
        <begin position="1001"/>
        <end position="1042"/>
    </location>
</feature>
<dbReference type="Gene3D" id="3.20.20.80">
    <property type="entry name" value="Glycosidases"/>
    <property type="match status" value="1"/>
</dbReference>
<dbReference type="InterPro" id="IPR053214">
    <property type="entry name" value="LysM12-like"/>
</dbReference>
<organism evidence="13 14">
    <name type="scientific">Aspergillus fumigatus</name>
    <name type="common">Neosartorya fumigata</name>
    <dbReference type="NCBI Taxonomy" id="746128"/>
    <lineage>
        <taxon>Eukaryota</taxon>
        <taxon>Fungi</taxon>
        <taxon>Dikarya</taxon>
        <taxon>Ascomycota</taxon>
        <taxon>Pezizomycotina</taxon>
        <taxon>Eurotiomycetes</taxon>
        <taxon>Eurotiomycetidae</taxon>
        <taxon>Eurotiales</taxon>
        <taxon>Aspergillaceae</taxon>
        <taxon>Aspergillus</taxon>
        <taxon>Aspergillus subgen. Fumigati</taxon>
    </lineage>
</organism>
<evidence type="ECO:0000313" key="13">
    <source>
        <dbReference type="EMBL" id="KAH1911703.1"/>
    </source>
</evidence>
<keyword evidence="9 11" id="KW-0326">Glycosidase</keyword>